<keyword evidence="5" id="KW-0804">Transcription</keyword>
<comment type="caution">
    <text evidence="10">The sequence shown here is derived from an EMBL/GenBank/DDBJ whole genome shotgun (WGS) entry which is preliminary data.</text>
</comment>
<dbReference type="InterPro" id="IPR001867">
    <property type="entry name" value="OmpR/PhoB-type_DNA-bd"/>
</dbReference>
<evidence type="ECO:0000259" key="9">
    <source>
        <dbReference type="PROSITE" id="PS51755"/>
    </source>
</evidence>
<feature type="domain" description="OmpR/PhoB-type" evidence="9">
    <location>
        <begin position="158"/>
        <end position="258"/>
    </location>
</feature>
<dbReference type="GO" id="GO:0005829">
    <property type="term" value="C:cytosol"/>
    <property type="evidence" value="ECO:0007669"/>
    <property type="project" value="TreeGrafter"/>
</dbReference>
<dbReference type="EMBL" id="BAMV01000007">
    <property type="protein sequence ID" value="GAN59678.1"/>
    <property type="molecule type" value="Genomic_DNA"/>
</dbReference>
<keyword evidence="2" id="KW-0902">Two-component regulatory system</keyword>
<dbReference type="PANTHER" id="PTHR48111:SF4">
    <property type="entry name" value="DNA-BINDING DUAL TRANSCRIPTIONAL REGULATOR OMPR"/>
    <property type="match status" value="1"/>
</dbReference>
<dbReference type="Gene3D" id="6.10.250.690">
    <property type="match status" value="1"/>
</dbReference>
<dbReference type="SMART" id="SM00448">
    <property type="entry name" value="REC"/>
    <property type="match status" value="1"/>
</dbReference>
<keyword evidence="3" id="KW-0805">Transcription regulation</keyword>
<evidence type="ECO:0000259" key="8">
    <source>
        <dbReference type="PROSITE" id="PS50110"/>
    </source>
</evidence>
<dbReference type="GO" id="GO:0000976">
    <property type="term" value="F:transcription cis-regulatory region binding"/>
    <property type="evidence" value="ECO:0007669"/>
    <property type="project" value="TreeGrafter"/>
</dbReference>
<dbReference type="Proteomes" id="UP000032671">
    <property type="component" value="Unassembled WGS sequence"/>
</dbReference>
<dbReference type="Proteomes" id="UP000321891">
    <property type="component" value="Unassembled WGS sequence"/>
</dbReference>
<dbReference type="Pfam" id="PF00072">
    <property type="entry name" value="Response_reg"/>
    <property type="match status" value="1"/>
</dbReference>
<dbReference type="SUPFAM" id="SSF46894">
    <property type="entry name" value="C-terminal effector domain of the bipartite response regulators"/>
    <property type="match status" value="1"/>
</dbReference>
<feature type="modified residue" description="4-aspartylphosphate" evidence="6">
    <location>
        <position position="78"/>
    </location>
</feature>
<dbReference type="CDD" id="cd00383">
    <property type="entry name" value="trans_reg_C"/>
    <property type="match status" value="1"/>
</dbReference>
<dbReference type="PROSITE" id="PS51755">
    <property type="entry name" value="OMPR_PHOB"/>
    <property type="match status" value="1"/>
</dbReference>
<evidence type="ECO:0000256" key="3">
    <source>
        <dbReference type="ARBA" id="ARBA00023015"/>
    </source>
</evidence>
<evidence type="ECO:0000256" key="5">
    <source>
        <dbReference type="ARBA" id="ARBA00023163"/>
    </source>
</evidence>
<dbReference type="InterPro" id="IPR039420">
    <property type="entry name" value="WalR-like"/>
</dbReference>
<evidence type="ECO:0000313" key="13">
    <source>
        <dbReference type="Proteomes" id="UP000321891"/>
    </source>
</evidence>
<proteinExistence type="predicted"/>
<dbReference type="InterPro" id="IPR016032">
    <property type="entry name" value="Sig_transdc_resp-reg_C-effctor"/>
</dbReference>
<sequence length="262" mass="29235">MLAVSHISRSSSTLPEGYEAVTQPQQDIHILIVEDDPEICGLLKRFLQKLGYTVSTALNLAGVETLQKSHSIDLALLDIMLPDEDGYALCQHLRQTSEARIIMVSALSDIHDRISGLDLGADDYVAKPFDLEELAARIRAVLRRPQSERVAPAASAAVQHYRFDNWVFEPSKRALYGKTGIRVALTGSETDLLLALCQNAHHVFNRTELLSLIRGDEKNVDSRAIDLLVSRLRRKLSHEGRQLELIRTIRGGGYVFDPDDTK</sequence>
<name>A0A0D6N283_9PROT</name>
<feature type="DNA-binding region" description="OmpR/PhoB-type" evidence="7">
    <location>
        <begin position="158"/>
        <end position="258"/>
    </location>
</feature>
<gene>
    <name evidence="10" type="ORF">Abci_007_081</name>
    <name evidence="11" type="ORF">ACI01nite_18030</name>
</gene>
<accession>A0A6N3SPF5</accession>
<evidence type="ECO:0000256" key="7">
    <source>
        <dbReference type="PROSITE-ProRule" id="PRU01091"/>
    </source>
</evidence>
<dbReference type="InterPro" id="IPR011006">
    <property type="entry name" value="CheY-like_superfamily"/>
</dbReference>
<dbReference type="GO" id="GO:0000156">
    <property type="term" value="F:phosphorelay response regulator activity"/>
    <property type="evidence" value="ECO:0007669"/>
    <property type="project" value="TreeGrafter"/>
</dbReference>
<keyword evidence="13" id="KW-1185">Reference proteome</keyword>
<dbReference type="CDD" id="cd17574">
    <property type="entry name" value="REC_OmpR"/>
    <property type="match status" value="1"/>
</dbReference>
<keyword evidence="4 7" id="KW-0238">DNA-binding</keyword>
<organism evidence="10 12">
    <name type="scientific">Acetobacter cibinongensis</name>
    <dbReference type="NCBI Taxonomy" id="146475"/>
    <lineage>
        <taxon>Bacteria</taxon>
        <taxon>Pseudomonadati</taxon>
        <taxon>Pseudomonadota</taxon>
        <taxon>Alphaproteobacteria</taxon>
        <taxon>Acetobacterales</taxon>
        <taxon>Acetobacteraceae</taxon>
        <taxon>Acetobacter</taxon>
    </lineage>
</organism>
<dbReference type="InterPro" id="IPR036388">
    <property type="entry name" value="WH-like_DNA-bd_sf"/>
</dbReference>
<dbReference type="GO" id="GO:0006355">
    <property type="term" value="P:regulation of DNA-templated transcription"/>
    <property type="evidence" value="ECO:0007669"/>
    <property type="project" value="InterPro"/>
</dbReference>
<reference evidence="10 12" key="1">
    <citation type="submission" date="2012-11" db="EMBL/GenBank/DDBJ databases">
        <title>Whole genome sequence of Acetobacter cibinongensis 4H-1.</title>
        <authorList>
            <person name="Azuma Y."/>
            <person name="Higashiura N."/>
            <person name="Hirakawa H."/>
            <person name="Matsushita K."/>
        </authorList>
    </citation>
    <scope>NUCLEOTIDE SEQUENCE [LARGE SCALE GENOMIC DNA]</scope>
    <source>
        <strain evidence="10 12">4H-1</strain>
    </source>
</reference>
<dbReference type="SUPFAM" id="SSF52172">
    <property type="entry name" value="CheY-like"/>
    <property type="match status" value="1"/>
</dbReference>
<feature type="domain" description="Response regulatory" evidence="8">
    <location>
        <begin position="29"/>
        <end position="142"/>
    </location>
</feature>
<evidence type="ECO:0000313" key="12">
    <source>
        <dbReference type="Proteomes" id="UP000032671"/>
    </source>
</evidence>
<evidence type="ECO:0000313" key="10">
    <source>
        <dbReference type="EMBL" id="GAN59678.1"/>
    </source>
</evidence>
<keyword evidence="1 6" id="KW-0597">Phosphoprotein</keyword>
<dbReference type="EMBL" id="BJVU01000007">
    <property type="protein sequence ID" value="GEL59201.1"/>
    <property type="molecule type" value="Genomic_DNA"/>
</dbReference>
<dbReference type="Gene3D" id="1.10.10.10">
    <property type="entry name" value="Winged helix-like DNA-binding domain superfamily/Winged helix DNA-binding domain"/>
    <property type="match status" value="1"/>
</dbReference>
<reference evidence="11 13" key="2">
    <citation type="submission" date="2019-07" db="EMBL/GenBank/DDBJ databases">
        <title>Whole genome shotgun sequence of Acetobacter cibinongensis NBRC 16605.</title>
        <authorList>
            <person name="Hosoyama A."/>
            <person name="Uohara A."/>
            <person name="Ohji S."/>
            <person name="Ichikawa N."/>
        </authorList>
    </citation>
    <scope>NUCLEOTIDE SEQUENCE [LARGE SCALE GENOMIC DNA]</scope>
    <source>
        <strain evidence="11 13">NBRC 16605</strain>
    </source>
</reference>
<evidence type="ECO:0000256" key="2">
    <source>
        <dbReference type="ARBA" id="ARBA00023012"/>
    </source>
</evidence>
<evidence type="ECO:0000256" key="4">
    <source>
        <dbReference type="ARBA" id="ARBA00023125"/>
    </source>
</evidence>
<accession>A0A0D6N283</accession>
<dbReference type="PROSITE" id="PS50110">
    <property type="entry name" value="RESPONSE_REGULATORY"/>
    <property type="match status" value="1"/>
</dbReference>
<dbReference type="SMART" id="SM00862">
    <property type="entry name" value="Trans_reg_C"/>
    <property type="match status" value="1"/>
</dbReference>
<evidence type="ECO:0000256" key="1">
    <source>
        <dbReference type="ARBA" id="ARBA00022553"/>
    </source>
</evidence>
<dbReference type="STRING" id="1231339.Abci_007_081"/>
<dbReference type="PANTHER" id="PTHR48111">
    <property type="entry name" value="REGULATOR OF RPOS"/>
    <property type="match status" value="1"/>
</dbReference>
<evidence type="ECO:0000313" key="11">
    <source>
        <dbReference type="EMBL" id="GEL59201.1"/>
    </source>
</evidence>
<dbReference type="GO" id="GO:0032993">
    <property type="term" value="C:protein-DNA complex"/>
    <property type="evidence" value="ECO:0007669"/>
    <property type="project" value="TreeGrafter"/>
</dbReference>
<dbReference type="AlphaFoldDB" id="A0A0D6N283"/>
<dbReference type="InterPro" id="IPR001789">
    <property type="entry name" value="Sig_transdc_resp-reg_receiver"/>
</dbReference>
<dbReference type="Gene3D" id="3.40.50.2300">
    <property type="match status" value="1"/>
</dbReference>
<evidence type="ECO:0000256" key="6">
    <source>
        <dbReference type="PROSITE-ProRule" id="PRU00169"/>
    </source>
</evidence>
<protein>
    <submittedName>
        <fullName evidence="11">DNA-binding response regulator</fullName>
    </submittedName>
    <submittedName>
        <fullName evidence="10">Two component transcriptional regulator PhoB</fullName>
    </submittedName>
</protein>
<dbReference type="Pfam" id="PF00486">
    <property type="entry name" value="Trans_reg_C"/>
    <property type="match status" value="1"/>
</dbReference>